<organism evidence="10 11">
    <name type="scientific">Pomacea canaliculata</name>
    <name type="common">Golden apple snail</name>
    <dbReference type="NCBI Taxonomy" id="400727"/>
    <lineage>
        <taxon>Eukaryota</taxon>
        <taxon>Metazoa</taxon>
        <taxon>Spiralia</taxon>
        <taxon>Lophotrochozoa</taxon>
        <taxon>Mollusca</taxon>
        <taxon>Gastropoda</taxon>
        <taxon>Caenogastropoda</taxon>
        <taxon>Architaenioglossa</taxon>
        <taxon>Ampullarioidea</taxon>
        <taxon>Ampullariidae</taxon>
        <taxon>Pomacea</taxon>
    </lineage>
</organism>
<keyword evidence="4 7" id="KW-0833">Ubl conjugation pathway</keyword>
<dbReference type="PROSITE" id="PS00972">
    <property type="entry name" value="USP_1"/>
    <property type="match status" value="1"/>
</dbReference>
<dbReference type="Gene3D" id="3.90.70.10">
    <property type="entry name" value="Cysteine proteinases"/>
    <property type="match status" value="1"/>
</dbReference>
<evidence type="ECO:0000256" key="4">
    <source>
        <dbReference type="ARBA" id="ARBA00022786"/>
    </source>
</evidence>
<evidence type="ECO:0000256" key="5">
    <source>
        <dbReference type="ARBA" id="ARBA00022801"/>
    </source>
</evidence>
<keyword evidence="5 7" id="KW-0378">Hydrolase</keyword>
<evidence type="ECO:0000256" key="1">
    <source>
        <dbReference type="ARBA" id="ARBA00000707"/>
    </source>
</evidence>
<evidence type="ECO:0000259" key="9">
    <source>
        <dbReference type="PROSITE" id="PS50235"/>
    </source>
</evidence>
<dbReference type="OrthoDB" id="2248014at2759"/>
<evidence type="ECO:0000313" key="10">
    <source>
        <dbReference type="EMBL" id="PVD36682.1"/>
    </source>
</evidence>
<evidence type="ECO:0000256" key="7">
    <source>
        <dbReference type="RuleBase" id="RU366025"/>
    </source>
</evidence>
<dbReference type="OMA" id="CEREGND"/>
<dbReference type="GO" id="GO:0004843">
    <property type="term" value="F:cysteine-type deubiquitinase activity"/>
    <property type="evidence" value="ECO:0007669"/>
    <property type="project" value="UniProtKB-UniRule"/>
</dbReference>
<protein>
    <recommendedName>
        <fullName evidence="7">Ubiquitin carboxyl-terminal hydrolase</fullName>
        <ecNumber evidence="7">3.4.19.12</ecNumber>
    </recommendedName>
</protein>
<comment type="caution">
    <text evidence="10">The sequence shown here is derived from an EMBL/GenBank/DDBJ whole genome shotgun (WGS) entry which is preliminary data.</text>
</comment>
<comment type="catalytic activity">
    <reaction evidence="1 7">
        <text>Thiol-dependent hydrolysis of ester, thioester, amide, peptide and isopeptide bonds formed by the C-terminal Gly of ubiquitin (a 76-residue protein attached to proteins as an intracellular targeting signal).</text>
        <dbReference type="EC" id="3.4.19.12"/>
    </reaction>
</comment>
<dbReference type="STRING" id="400727.A0A2T7PTD1"/>
<evidence type="ECO:0000256" key="6">
    <source>
        <dbReference type="ARBA" id="ARBA00022807"/>
    </source>
</evidence>
<dbReference type="GO" id="GO:0005634">
    <property type="term" value="C:nucleus"/>
    <property type="evidence" value="ECO:0007669"/>
    <property type="project" value="TreeGrafter"/>
</dbReference>
<feature type="transmembrane region" description="Helical" evidence="8">
    <location>
        <begin position="6"/>
        <end position="24"/>
    </location>
</feature>
<dbReference type="InterPro" id="IPR028889">
    <property type="entry name" value="USP"/>
</dbReference>
<comment type="similarity">
    <text evidence="2 7">Belongs to the peptidase C19 family.</text>
</comment>
<keyword evidence="11" id="KW-1185">Reference proteome</keyword>
<accession>A0A2T7PTD1</accession>
<proteinExistence type="inferred from homology"/>
<dbReference type="PANTHER" id="PTHR24006">
    <property type="entry name" value="UBIQUITIN CARBOXYL-TERMINAL HYDROLASE"/>
    <property type="match status" value="1"/>
</dbReference>
<dbReference type="Pfam" id="PF00443">
    <property type="entry name" value="UCH"/>
    <property type="match status" value="1"/>
</dbReference>
<feature type="domain" description="USP" evidence="9">
    <location>
        <begin position="36"/>
        <end position="472"/>
    </location>
</feature>
<evidence type="ECO:0000313" key="11">
    <source>
        <dbReference type="Proteomes" id="UP000245119"/>
    </source>
</evidence>
<name>A0A2T7PTD1_POMCA</name>
<dbReference type="AlphaFoldDB" id="A0A2T7PTD1"/>
<reference evidence="10 11" key="1">
    <citation type="submission" date="2018-04" db="EMBL/GenBank/DDBJ databases">
        <title>The genome of golden apple snail Pomacea canaliculata provides insight into stress tolerance and invasive adaptation.</title>
        <authorList>
            <person name="Liu C."/>
            <person name="Liu B."/>
            <person name="Ren Y."/>
            <person name="Zhang Y."/>
            <person name="Wang H."/>
            <person name="Li S."/>
            <person name="Jiang F."/>
            <person name="Yin L."/>
            <person name="Zhang G."/>
            <person name="Qian W."/>
            <person name="Fan W."/>
        </authorList>
    </citation>
    <scope>NUCLEOTIDE SEQUENCE [LARGE SCALE GENOMIC DNA]</scope>
    <source>
        <strain evidence="10">SZHN2017</strain>
        <tissue evidence="10">Muscle</tissue>
    </source>
</reference>
<dbReference type="InterPro" id="IPR001394">
    <property type="entry name" value="Peptidase_C19_UCH"/>
</dbReference>
<dbReference type="GO" id="GO:0005829">
    <property type="term" value="C:cytosol"/>
    <property type="evidence" value="ECO:0007669"/>
    <property type="project" value="TreeGrafter"/>
</dbReference>
<keyword evidence="3 7" id="KW-0645">Protease</keyword>
<dbReference type="InterPro" id="IPR018200">
    <property type="entry name" value="USP_CS"/>
</dbReference>
<dbReference type="PROSITE" id="PS00973">
    <property type="entry name" value="USP_2"/>
    <property type="match status" value="1"/>
</dbReference>
<dbReference type="CDD" id="cd02662">
    <property type="entry name" value="Peptidase_C19F"/>
    <property type="match status" value="1"/>
</dbReference>
<evidence type="ECO:0000256" key="3">
    <source>
        <dbReference type="ARBA" id="ARBA00022670"/>
    </source>
</evidence>
<dbReference type="EC" id="3.4.19.12" evidence="7"/>
<keyword evidence="8" id="KW-1133">Transmembrane helix</keyword>
<dbReference type="InterPro" id="IPR050164">
    <property type="entry name" value="Peptidase_C19"/>
</dbReference>
<dbReference type="Proteomes" id="UP000245119">
    <property type="component" value="Linkage Group LG2"/>
</dbReference>
<dbReference type="PANTHER" id="PTHR24006:SF888">
    <property type="entry name" value="UBIQUITIN CARBOXYL-TERMINAL HYDROLASE 30"/>
    <property type="match status" value="1"/>
</dbReference>
<sequence>MFYKQWTFIGGATAAILAAVYVFWGPSKSRRKKGFPGLHNFGNTCFLNVILQSWASCPSLLRWLNSQCTVQHQAMGSLTSAVLKVLKVLNNSSDVDPQVDVYSPGVVLHALERRGWVISPGQQDCHELMHAMSETLDEETSRFPTVLSLFDVKGLQDSKNKYQPQASARTRSTGLLPVLPGRQNSPLHGLLASQAKCLRCGHRCPVKYDLFDSLSLTLPQISCWTGLSLESLLYQYVKPEVIENANCPHCAKRQSANKETTKPSIQRILTIGKVPQCLCLHIQRLQINSSGMPIKRQDHVTFPETLFMDPYLFTKSGAQDFTKSGLCGGNVPSIYRTSAPVNLLRTLNFDASTARNGLFLQMPASLTIPPSMADVNHNSPTSPLDISAICTGSSLETASTYCYRLTAVVSHFGDVMSGHFVTYRRGPMSSTHQIQQPQMSESWWYASDCTVEKVSISQVLSSQAYMLFYERV</sequence>
<keyword evidence="8" id="KW-0472">Membrane</keyword>
<evidence type="ECO:0000256" key="2">
    <source>
        <dbReference type="ARBA" id="ARBA00009085"/>
    </source>
</evidence>
<evidence type="ECO:0000256" key="8">
    <source>
        <dbReference type="SAM" id="Phobius"/>
    </source>
</evidence>
<keyword evidence="8" id="KW-0812">Transmembrane</keyword>
<dbReference type="PROSITE" id="PS50235">
    <property type="entry name" value="USP_3"/>
    <property type="match status" value="1"/>
</dbReference>
<keyword evidence="6 7" id="KW-0788">Thiol protease</keyword>
<dbReference type="EMBL" id="PZQS01000002">
    <property type="protein sequence ID" value="PVD36682.1"/>
    <property type="molecule type" value="Genomic_DNA"/>
</dbReference>
<gene>
    <name evidence="10" type="ORF">C0Q70_03668</name>
</gene>
<dbReference type="GO" id="GO:0016579">
    <property type="term" value="P:protein deubiquitination"/>
    <property type="evidence" value="ECO:0007669"/>
    <property type="project" value="InterPro"/>
</dbReference>
<dbReference type="GO" id="GO:0006508">
    <property type="term" value="P:proteolysis"/>
    <property type="evidence" value="ECO:0007669"/>
    <property type="project" value="UniProtKB-KW"/>
</dbReference>
<dbReference type="SUPFAM" id="SSF54001">
    <property type="entry name" value="Cysteine proteinases"/>
    <property type="match status" value="1"/>
</dbReference>
<dbReference type="InterPro" id="IPR038765">
    <property type="entry name" value="Papain-like_cys_pep_sf"/>
</dbReference>